<dbReference type="STRING" id="477641.MODMU_3885"/>
<evidence type="ECO:0000313" key="3">
    <source>
        <dbReference type="Proteomes" id="UP000006461"/>
    </source>
</evidence>
<reference evidence="2 3" key="1">
    <citation type="journal article" date="2012" name="J. Bacteriol.">
        <title>Genome Sequence of Radiation-Resistant Modestobacter marinus Strain BC501, a Representative Actinobacterium That Thrives on Calcareous Stone Surfaces.</title>
        <authorList>
            <person name="Normand P."/>
            <person name="Gury J."/>
            <person name="Pujic P."/>
            <person name="Chouaia B."/>
            <person name="Crotti E."/>
            <person name="Brusetti L."/>
            <person name="Daffonchio D."/>
            <person name="Vacherie B."/>
            <person name="Barbe V."/>
            <person name="Medigue C."/>
            <person name="Calteau A."/>
            <person name="Ghodhbane-Gtari F."/>
            <person name="Essoussi I."/>
            <person name="Nouioui I."/>
            <person name="Abbassi-Ghozzi I."/>
            <person name="Gtari M."/>
        </authorList>
    </citation>
    <scope>NUCLEOTIDE SEQUENCE [LARGE SCALE GENOMIC DNA]</scope>
    <source>
        <strain evidence="3">BC 501</strain>
    </source>
</reference>
<keyword evidence="1" id="KW-0812">Transmembrane</keyword>
<accession>I4F0X5</accession>
<evidence type="ECO:0000256" key="1">
    <source>
        <dbReference type="SAM" id="Phobius"/>
    </source>
</evidence>
<feature type="transmembrane region" description="Helical" evidence="1">
    <location>
        <begin position="12"/>
        <end position="33"/>
    </location>
</feature>
<gene>
    <name evidence="2" type="ordered locus">MODMU_3885</name>
</gene>
<dbReference type="Proteomes" id="UP000006461">
    <property type="component" value="Chromosome"/>
</dbReference>
<organism evidence="2 3">
    <name type="scientific">Modestobacter italicus (strain DSM 44449 / CECT 9708 / BC 501)</name>
    <dbReference type="NCBI Taxonomy" id="2732864"/>
    <lineage>
        <taxon>Bacteria</taxon>
        <taxon>Bacillati</taxon>
        <taxon>Actinomycetota</taxon>
        <taxon>Actinomycetes</taxon>
        <taxon>Geodermatophilales</taxon>
        <taxon>Geodermatophilaceae</taxon>
        <taxon>Modestobacter</taxon>
    </lineage>
</organism>
<keyword evidence="1" id="KW-1133">Transmembrane helix</keyword>
<feature type="transmembrane region" description="Helical" evidence="1">
    <location>
        <begin position="45"/>
        <end position="65"/>
    </location>
</feature>
<dbReference type="KEGG" id="mmar:MODMU_3885"/>
<dbReference type="HOGENOM" id="CLU_2538851_0_0_11"/>
<keyword evidence="3" id="KW-1185">Reference proteome</keyword>
<name>I4F0X5_MODI5</name>
<sequence>MPRRGLINDVTTNVGYQLLLAVLVVLTAGLLVRELLANDRSALDIVLRAAALACWLTLLAAGVIGRRRQRRGRDQVSRGAVGQ</sequence>
<dbReference type="AlphaFoldDB" id="I4F0X5"/>
<dbReference type="EMBL" id="FO203431">
    <property type="protein sequence ID" value="CCH89288.1"/>
    <property type="molecule type" value="Genomic_DNA"/>
</dbReference>
<keyword evidence="1" id="KW-0472">Membrane</keyword>
<proteinExistence type="predicted"/>
<evidence type="ECO:0000313" key="2">
    <source>
        <dbReference type="EMBL" id="CCH89288.1"/>
    </source>
</evidence>
<protein>
    <submittedName>
        <fullName evidence="2">Uncharacterized protein</fullName>
    </submittedName>
</protein>